<dbReference type="InterPro" id="IPR000560">
    <property type="entry name" value="His_Pase_clade-2"/>
</dbReference>
<comment type="catalytic activity">
    <reaction evidence="11">
        <text>1D-myo-inositol 1,2,4,5,6-pentakisphosphate + H2O = 1D-myo-inositol 1,2,5,6-tetrakisphosphate + phosphate</text>
        <dbReference type="Rhea" id="RHEA:77115"/>
        <dbReference type="ChEBI" id="CHEBI:15377"/>
        <dbReference type="ChEBI" id="CHEBI:43474"/>
        <dbReference type="ChEBI" id="CHEBI:57798"/>
        <dbReference type="ChEBI" id="CHEBI:195535"/>
        <dbReference type="EC" id="3.1.3.62"/>
    </reaction>
    <physiologicalReaction direction="left-to-right" evidence="11">
        <dbReference type="Rhea" id="RHEA:77116"/>
    </physiologicalReaction>
</comment>
<dbReference type="InterPro" id="IPR029033">
    <property type="entry name" value="His_PPase_superfam"/>
</dbReference>
<evidence type="ECO:0000256" key="7">
    <source>
        <dbReference type="ARBA" id="ARBA00022801"/>
    </source>
</evidence>
<keyword evidence="8" id="KW-0472">Membrane</keyword>
<sequence>MKRSLFLVTLLLSIVLPAFADDFSYQDGRASLSPYPTDRVAREFPDSLTPIFVNHVGRHGSRYPAGSLHTMMMKHALDKADSLNTITPLGKQLLEEVDAVIETTAGRWGALDSIGESEHRNIAERLFHSCPELLDSARVVAISSYSPRSIKSMYAFLHRLTELSSNIDATAASGRRFNPLMRNFDEDEAYKSFRTDTAYLATYNRFLSGNITIDPLLRVLGENYPLDYDTTADLALAEYYVSAGMNAMGLTSDASRYFTIEEYRNLWSIFNFRQYLLYSASTLSSRPAEIAAPLLQDIVMTADSVLTGKLHIAAKFRFGHAETLMPLLALMQLPGCHYLTNYFDTVADEWKDFASFPMAANLQLVYFKAPSGRIYVRGDLNERPVNLIPGKPIYVEWNDLRSYWLGLLPLE</sequence>
<gene>
    <name evidence="15" type="ORF">IAD18_01640</name>
</gene>
<comment type="catalytic activity">
    <reaction evidence="12">
        <text>1D-myo-inositol hexakisphosphate + H2O = 1D-myo-inositol 1,2,4,5,6-pentakisphosphate + phosphate</text>
        <dbReference type="Rhea" id="RHEA:16989"/>
        <dbReference type="ChEBI" id="CHEBI:15377"/>
        <dbReference type="ChEBI" id="CHEBI:43474"/>
        <dbReference type="ChEBI" id="CHEBI:57798"/>
        <dbReference type="ChEBI" id="CHEBI:58130"/>
        <dbReference type="EC" id="3.1.3.62"/>
    </reaction>
    <physiologicalReaction direction="left-to-right" evidence="12">
        <dbReference type="Rhea" id="RHEA:16990"/>
    </physiologicalReaction>
</comment>
<keyword evidence="6 14" id="KW-0732">Signal</keyword>
<reference evidence="15" key="1">
    <citation type="submission" date="2020-10" db="EMBL/GenBank/DDBJ databases">
        <authorList>
            <person name="Gilroy R."/>
        </authorList>
    </citation>
    <scope>NUCLEOTIDE SEQUENCE</scope>
    <source>
        <strain evidence="15">17073</strain>
    </source>
</reference>
<evidence type="ECO:0000256" key="1">
    <source>
        <dbReference type="ARBA" id="ARBA00004370"/>
    </source>
</evidence>
<evidence type="ECO:0000256" key="14">
    <source>
        <dbReference type="SAM" id="SignalP"/>
    </source>
</evidence>
<organism evidence="15 16">
    <name type="scientific">Candidatus Limisoma intestinavium</name>
    <dbReference type="NCBI Taxonomy" id="2840856"/>
    <lineage>
        <taxon>Bacteria</taxon>
        <taxon>Pseudomonadati</taxon>
        <taxon>Bacteroidota</taxon>
        <taxon>Bacteroidia</taxon>
        <taxon>Bacteroidales</taxon>
        <taxon>Candidatus Limisoma</taxon>
    </lineage>
</organism>
<evidence type="ECO:0000256" key="3">
    <source>
        <dbReference type="ARBA" id="ARBA00012976"/>
    </source>
</evidence>
<comment type="catalytic activity">
    <reaction evidence="10">
        <text>1D-myo-inositol 1,2,5,6-tetrakisphosphate + H2O = 1D-myo-inositol 1,2,6-trisphosphate + phosphate</text>
        <dbReference type="Rhea" id="RHEA:77119"/>
        <dbReference type="ChEBI" id="CHEBI:15377"/>
        <dbReference type="ChEBI" id="CHEBI:43474"/>
        <dbReference type="ChEBI" id="CHEBI:195535"/>
        <dbReference type="ChEBI" id="CHEBI:195537"/>
        <dbReference type="EC" id="3.1.3.62"/>
    </reaction>
    <physiologicalReaction direction="left-to-right" evidence="10">
        <dbReference type="Rhea" id="RHEA:77120"/>
    </physiologicalReaction>
</comment>
<dbReference type="EC" id="3.1.3.62" evidence="4"/>
<proteinExistence type="inferred from homology"/>
<dbReference type="Proteomes" id="UP000824076">
    <property type="component" value="Unassembled WGS sequence"/>
</dbReference>
<evidence type="ECO:0000256" key="12">
    <source>
        <dbReference type="ARBA" id="ARBA00043691"/>
    </source>
</evidence>
<keyword evidence="7" id="KW-0378">Hydrolase</keyword>
<comment type="similarity">
    <text evidence="2">Belongs to the histidine acid phosphatase family. MINPP1 subfamily.</text>
</comment>
<dbReference type="Pfam" id="PF00328">
    <property type="entry name" value="His_Phos_2"/>
    <property type="match status" value="1"/>
</dbReference>
<protein>
    <recommendedName>
        <fullName evidence="5">Multiple inositol polyphosphate phosphatase 1</fullName>
        <ecNumber evidence="4">3.1.3.62</ecNumber>
        <ecNumber evidence="3">3.1.3.80</ecNumber>
    </recommendedName>
    <alternativeName>
        <fullName evidence="9">2,3-bisphosphoglycerate 3-phosphatase</fullName>
    </alternativeName>
</protein>
<evidence type="ECO:0000256" key="6">
    <source>
        <dbReference type="ARBA" id="ARBA00022729"/>
    </source>
</evidence>
<dbReference type="GO" id="GO:0016020">
    <property type="term" value="C:membrane"/>
    <property type="evidence" value="ECO:0007669"/>
    <property type="project" value="UniProtKB-SubCell"/>
</dbReference>
<dbReference type="EC" id="3.1.3.80" evidence="3"/>
<dbReference type="GO" id="GO:0034417">
    <property type="term" value="F:bisphosphoglycerate 3-phosphatase activity"/>
    <property type="evidence" value="ECO:0007669"/>
    <property type="project" value="UniProtKB-EC"/>
</dbReference>
<evidence type="ECO:0000256" key="13">
    <source>
        <dbReference type="ARBA" id="ARBA00043832"/>
    </source>
</evidence>
<evidence type="ECO:0000256" key="5">
    <source>
        <dbReference type="ARBA" id="ARBA00018097"/>
    </source>
</evidence>
<evidence type="ECO:0000256" key="4">
    <source>
        <dbReference type="ARBA" id="ARBA00013040"/>
    </source>
</evidence>
<reference evidence="15" key="2">
    <citation type="journal article" date="2021" name="PeerJ">
        <title>Extensive microbial diversity within the chicken gut microbiome revealed by metagenomics and culture.</title>
        <authorList>
            <person name="Gilroy R."/>
            <person name="Ravi A."/>
            <person name="Getino M."/>
            <person name="Pursley I."/>
            <person name="Horton D.L."/>
            <person name="Alikhan N.F."/>
            <person name="Baker D."/>
            <person name="Gharbi K."/>
            <person name="Hall N."/>
            <person name="Watson M."/>
            <person name="Adriaenssens E.M."/>
            <person name="Foster-Nyarko E."/>
            <person name="Jarju S."/>
            <person name="Secka A."/>
            <person name="Antonio M."/>
            <person name="Oren A."/>
            <person name="Chaudhuri R.R."/>
            <person name="La Ragione R."/>
            <person name="Hildebrand F."/>
            <person name="Pallen M.J."/>
        </authorList>
    </citation>
    <scope>NUCLEOTIDE SEQUENCE</scope>
    <source>
        <strain evidence="15">17073</strain>
    </source>
</reference>
<evidence type="ECO:0000313" key="16">
    <source>
        <dbReference type="Proteomes" id="UP000824076"/>
    </source>
</evidence>
<feature type="signal peptide" evidence="14">
    <location>
        <begin position="1"/>
        <end position="20"/>
    </location>
</feature>
<dbReference type="SUPFAM" id="SSF53254">
    <property type="entry name" value="Phosphoglycerate mutase-like"/>
    <property type="match status" value="1"/>
</dbReference>
<evidence type="ECO:0000256" key="2">
    <source>
        <dbReference type="ARBA" id="ARBA00008422"/>
    </source>
</evidence>
<comment type="subcellular location">
    <subcellularLocation>
        <location evidence="1">Membrane</location>
    </subcellularLocation>
</comment>
<feature type="chain" id="PRO_5038691420" description="Multiple inositol polyphosphate phosphatase 1" evidence="14">
    <location>
        <begin position="21"/>
        <end position="411"/>
    </location>
</feature>
<dbReference type="PANTHER" id="PTHR20963:SF8">
    <property type="entry name" value="MULTIPLE INOSITOL POLYPHOSPHATE PHOSPHATASE 1"/>
    <property type="match status" value="1"/>
</dbReference>
<dbReference type="PANTHER" id="PTHR20963">
    <property type="entry name" value="MULTIPLE INOSITOL POLYPHOSPHATE PHOSPHATASE-RELATED"/>
    <property type="match status" value="1"/>
</dbReference>
<dbReference type="Gene3D" id="3.40.50.1240">
    <property type="entry name" value="Phosphoglycerate mutase-like"/>
    <property type="match status" value="1"/>
</dbReference>
<evidence type="ECO:0000313" key="15">
    <source>
        <dbReference type="EMBL" id="HIU38351.1"/>
    </source>
</evidence>
<evidence type="ECO:0000256" key="11">
    <source>
        <dbReference type="ARBA" id="ARBA00043671"/>
    </source>
</evidence>
<evidence type="ECO:0000256" key="10">
    <source>
        <dbReference type="ARBA" id="ARBA00043668"/>
    </source>
</evidence>
<evidence type="ECO:0000256" key="8">
    <source>
        <dbReference type="ARBA" id="ARBA00023136"/>
    </source>
</evidence>
<dbReference type="EMBL" id="DVMS01000042">
    <property type="protein sequence ID" value="HIU38351.1"/>
    <property type="molecule type" value="Genomic_DNA"/>
</dbReference>
<accession>A0A9D1LGY1</accession>
<comment type="caution">
    <text evidence="15">The sequence shown here is derived from an EMBL/GenBank/DDBJ whole genome shotgun (WGS) entry which is preliminary data.</text>
</comment>
<comment type="catalytic activity">
    <reaction evidence="13">
        <text>(2R)-2,3-bisphosphoglycerate + H2O = (2R)-2-phosphoglycerate + phosphate</text>
        <dbReference type="Rhea" id="RHEA:27381"/>
        <dbReference type="ChEBI" id="CHEBI:15377"/>
        <dbReference type="ChEBI" id="CHEBI:43474"/>
        <dbReference type="ChEBI" id="CHEBI:58248"/>
        <dbReference type="ChEBI" id="CHEBI:58289"/>
        <dbReference type="EC" id="3.1.3.80"/>
    </reaction>
    <physiologicalReaction direction="left-to-right" evidence="13">
        <dbReference type="Rhea" id="RHEA:27382"/>
    </physiologicalReaction>
</comment>
<dbReference type="AlphaFoldDB" id="A0A9D1LGY1"/>
<name>A0A9D1LGY1_9BACT</name>
<evidence type="ECO:0000256" key="9">
    <source>
        <dbReference type="ARBA" id="ARBA00031642"/>
    </source>
</evidence>